<dbReference type="PANTHER" id="PTHR23028:SF53">
    <property type="entry name" value="ACYL_TRANSF_3 DOMAIN-CONTAINING PROTEIN"/>
    <property type="match status" value="1"/>
</dbReference>
<keyword evidence="2" id="KW-1133">Transmembrane helix</keyword>
<proteinExistence type="predicted"/>
<gene>
    <name evidence="4" type="ORF">EXE63_09845</name>
</gene>
<sequence length="177" mass="19922">MPARCSTKASYSNGPLASHPPRATNQPKPRSPETTSSTGLDNISTRRLTGHLLAFGGVAVMLAATWHWSESYEIAWKYSFQNVGIGIFFFGVVFAYNYDWLRRLLELKPITHLGKISYELYLWHYPILMFVLLVIPTRGLAVPVALVSTVIIADIAYRLTTKRLARVRKRFGGHPTT</sequence>
<evidence type="ECO:0000256" key="1">
    <source>
        <dbReference type="SAM" id="MobiDB-lite"/>
    </source>
</evidence>
<feature type="transmembrane region" description="Helical" evidence="2">
    <location>
        <begin position="141"/>
        <end position="160"/>
    </location>
</feature>
<keyword evidence="4" id="KW-0012">Acyltransferase</keyword>
<keyword evidence="5" id="KW-1185">Reference proteome</keyword>
<dbReference type="Proteomes" id="UP000501849">
    <property type="component" value="Chromosome"/>
</dbReference>
<feature type="transmembrane region" description="Helical" evidence="2">
    <location>
        <begin position="80"/>
        <end position="98"/>
    </location>
</feature>
<feature type="region of interest" description="Disordered" evidence="1">
    <location>
        <begin position="1"/>
        <end position="42"/>
    </location>
</feature>
<feature type="compositionally biased region" description="Polar residues" evidence="1">
    <location>
        <begin position="23"/>
        <end position="42"/>
    </location>
</feature>
<dbReference type="EMBL" id="CP038799">
    <property type="protein sequence ID" value="QIV81161.1"/>
    <property type="molecule type" value="Genomic_DNA"/>
</dbReference>
<dbReference type="PANTHER" id="PTHR23028">
    <property type="entry name" value="ACETYLTRANSFERASE"/>
    <property type="match status" value="1"/>
</dbReference>
<dbReference type="Pfam" id="PF01757">
    <property type="entry name" value="Acyl_transf_3"/>
    <property type="match status" value="1"/>
</dbReference>
<dbReference type="KEGG" id="mfre:EXE63_09845"/>
<evidence type="ECO:0000259" key="3">
    <source>
        <dbReference type="Pfam" id="PF01757"/>
    </source>
</evidence>
<reference evidence="4 5" key="1">
    <citation type="submission" date="2019-04" db="EMBL/GenBank/DDBJ databases">
        <title>Draft, Whole-Genome Sequence of the Anthracene-degrading Mycobacterium frederiksbergense LB501T, Isolated from a Polycyclic Aromatic Hydrocarbon (PAH)-Contaminated Soil.</title>
        <authorList>
            <person name="Augelletti F."/>
        </authorList>
    </citation>
    <scope>NUCLEOTIDE SEQUENCE [LARGE SCALE GENOMIC DNA]</scope>
    <source>
        <strain evidence="4 5">LB 501T</strain>
    </source>
</reference>
<dbReference type="AlphaFoldDB" id="A0A6H0S3A2"/>
<dbReference type="InterPro" id="IPR050879">
    <property type="entry name" value="Acyltransferase_3"/>
</dbReference>
<feature type="transmembrane region" description="Helical" evidence="2">
    <location>
        <begin position="48"/>
        <end position="68"/>
    </location>
</feature>
<accession>A0A6H0S3A2</accession>
<keyword evidence="4" id="KW-0808">Transferase</keyword>
<keyword evidence="2" id="KW-0812">Transmembrane</keyword>
<keyword evidence="2" id="KW-0472">Membrane</keyword>
<feature type="transmembrane region" description="Helical" evidence="2">
    <location>
        <begin position="118"/>
        <end position="135"/>
    </location>
</feature>
<evidence type="ECO:0000256" key="2">
    <source>
        <dbReference type="SAM" id="Phobius"/>
    </source>
</evidence>
<name>A0A6H0S3A2_9MYCO</name>
<evidence type="ECO:0000313" key="4">
    <source>
        <dbReference type="EMBL" id="QIV81161.1"/>
    </source>
</evidence>
<dbReference type="GO" id="GO:0009103">
    <property type="term" value="P:lipopolysaccharide biosynthetic process"/>
    <property type="evidence" value="ECO:0007669"/>
    <property type="project" value="TreeGrafter"/>
</dbReference>
<dbReference type="InterPro" id="IPR002656">
    <property type="entry name" value="Acyl_transf_3_dom"/>
</dbReference>
<dbReference type="GO" id="GO:0016747">
    <property type="term" value="F:acyltransferase activity, transferring groups other than amino-acyl groups"/>
    <property type="evidence" value="ECO:0007669"/>
    <property type="project" value="InterPro"/>
</dbReference>
<protein>
    <submittedName>
        <fullName evidence="4">Acyltransferase</fullName>
    </submittedName>
</protein>
<organism evidence="4 5">
    <name type="scientific">Mycolicibacterium frederiksbergense</name>
    <dbReference type="NCBI Taxonomy" id="117567"/>
    <lineage>
        <taxon>Bacteria</taxon>
        <taxon>Bacillati</taxon>
        <taxon>Actinomycetota</taxon>
        <taxon>Actinomycetes</taxon>
        <taxon>Mycobacteriales</taxon>
        <taxon>Mycobacteriaceae</taxon>
        <taxon>Mycolicibacterium</taxon>
    </lineage>
</organism>
<dbReference type="GO" id="GO:0016020">
    <property type="term" value="C:membrane"/>
    <property type="evidence" value="ECO:0007669"/>
    <property type="project" value="TreeGrafter"/>
</dbReference>
<evidence type="ECO:0000313" key="5">
    <source>
        <dbReference type="Proteomes" id="UP000501849"/>
    </source>
</evidence>
<feature type="domain" description="Acyltransferase 3" evidence="3">
    <location>
        <begin position="46"/>
        <end position="157"/>
    </location>
</feature>